<dbReference type="Proteomes" id="UP000005408">
    <property type="component" value="Unassembled WGS sequence"/>
</dbReference>
<feature type="compositionally biased region" description="Polar residues" evidence="1">
    <location>
        <begin position="406"/>
        <end position="415"/>
    </location>
</feature>
<feature type="compositionally biased region" description="Polar residues" evidence="1">
    <location>
        <begin position="457"/>
        <end position="466"/>
    </location>
</feature>
<dbReference type="OrthoDB" id="6058562at2759"/>
<feature type="compositionally biased region" description="Polar residues" evidence="1">
    <location>
        <begin position="437"/>
        <end position="446"/>
    </location>
</feature>
<evidence type="ECO:0000259" key="2">
    <source>
        <dbReference type="Pfam" id="PF16026"/>
    </source>
</evidence>
<keyword evidence="4" id="KW-1185">Reference proteome</keyword>
<feature type="compositionally biased region" description="Polar residues" evidence="1">
    <location>
        <begin position="325"/>
        <end position="353"/>
    </location>
</feature>
<reference evidence="3" key="1">
    <citation type="submission" date="2022-08" db="UniProtKB">
        <authorList>
            <consortium name="EnsemblMetazoa"/>
        </authorList>
    </citation>
    <scope>IDENTIFICATION</scope>
    <source>
        <strain evidence="3">05x7-T-G4-1.051#20</strain>
    </source>
</reference>
<evidence type="ECO:0000256" key="1">
    <source>
        <dbReference type="SAM" id="MobiDB-lite"/>
    </source>
</evidence>
<name>A0A8W8J329_MAGGI</name>
<dbReference type="OMA" id="MASSECI"/>
<accession>A0A8W8J329</accession>
<dbReference type="Pfam" id="PF16026">
    <property type="entry name" value="MIEAP"/>
    <property type="match status" value="1"/>
</dbReference>
<feature type="domain" description="Mitochondria-eating protein C-terminal" evidence="2">
    <location>
        <begin position="122"/>
        <end position="323"/>
    </location>
</feature>
<feature type="compositionally biased region" description="Polar residues" evidence="1">
    <location>
        <begin position="376"/>
        <end position="387"/>
    </location>
</feature>
<proteinExistence type="predicted"/>
<evidence type="ECO:0000313" key="3">
    <source>
        <dbReference type="EnsemblMetazoa" id="G16516.7:cds"/>
    </source>
</evidence>
<feature type="region of interest" description="Disordered" evidence="1">
    <location>
        <begin position="322"/>
        <end position="516"/>
    </location>
</feature>
<dbReference type="AlphaFoldDB" id="A0A8W8J329"/>
<organism evidence="3 4">
    <name type="scientific">Magallana gigas</name>
    <name type="common">Pacific oyster</name>
    <name type="synonym">Crassostrea gigas</name>
    <dbReference type="NCBI Taxonomy" id="29159"/>
    <lineage>
        <taxon>Eukaryota</taxon>
        <taxon>Metazoa</taxon>
        <taxon>Spiralia</taxon>
        <taxon>Lophotrochozoa</taxon>
        <taxon>Mollusca</taxon>
        <taxon>Bivalvia</taxon>
        <taxon>Autobranchia</taxon>
        <taxon>Pteriomorphia</taxon>
        <taxon>Ostreida</taxon>
        <taxon>Ostreoidea</taxon>
        <taxon>Ostreidae</taxon>
        <taxon>Magallana</taxon>
    </lineage>
</organism>
<sequence length="516" mass="58043">MAGMSGLMTQRVDELFAALLQNAPVTTTVIREAKQEYDRLREVAVSGERRLTPAQMTKCPHCNKDIPHEKQNQVRSENEVTRLRQELQLKISMCQDLEEKIHRMQATQRGSNSSLGGDPALQVAEMYSRLFADQWLQAYEFMDNNLNQREDKVLDILQRILRAAYEFCKDISDAQMKNMEGEIYCPLSTWTEDRRLEFAVTPRSKTSSTISDLARQYRDMASSECVPILQETFLKEVLPEFLDLHYVAEPAVVQYTRRCVEVTWYMCMQSKPMYLVTKVIRKSTFDTNLFGYYTIAGDKFDFVVWPAVVQGENERIIAKGVAQAMDNNRSHSSMKTSIQSQRMEKTPPTQDNASARKGPVSPAGSLINQGLRGTPWGSQYLGSNRGTPSVDLPPTPTEDPPPSSSQGVKKTTPSRVSLIDKDPKEPAKSRQEKARTTPLNQDPQPSKSRRTSVDKQGGSTEGNPKSPQAVPDSTVPQSVRGPTHRDTRYSPPMETASLTTAWKESRAQPVSRPSKA</sequence>
<dbReference type="EnsemblMetazoa" id="G16516.7">
    <property type="protein sequence ID" value="G16516.7:cds"/>
    <property type="gene ID" value="G16516"/>
</dbReference>
<evidence type="ECO:0000313" key="4">
    <source>
        <dbReference type="Proteomes" id="UP000005408"/>
    </source>
</evidence>
<protein>
    <recommendedName>
        <fullName evidence="2">Mitochondria-eating protein C-terminal domain-containing protein</fullName>
    </recommendedName>
</protein>
<feature type="compositionally biased region" description="Pro residues" evidence="1">
    <location>
        <begin position="391"/>
        <end position="403"/>
    </location>
</feature>
<dbReference type="InterPro" id="IPR031981">
    <property type="entry name" value="MIEAP_C"/>
</dbReference>
<feature type="compositionally biased region" description="Basic and acidic residues" evidence="1">
    <location>
        <begin position="418"/>
        <end position="435"/>
    </location>
</feature>